<dbReference type="GO" id="GO:0005886">
    <property type="term" value="C:plasma membrane"/>
    <property type="evidence" value="ECO:0007669"/>
    <property type="project" value="UniProtKB-SubCell"/>
</dbReference>
<dbReference type="Pfam" id="PF03330">
    <property type="entry name" value="DPBB_1"/>
    <property type="match status" value="1"/>
</dbReference>
<dbReference type="HOGENOM" id="CLU_042923_3_4_6"/>
<dbReference type="Gene3D" id="2.40.40.10">
    <property type="entry name" value="RlpA-like domain"/>
    <property type="match status" value="1"/>
</dbReference>
<dbReference type="CDD" id="cd22268">
    <property type="entry name" value="DPBB_RlpA-like"/>
    <property type="match status" value="1"/>
</dbReference>
<dbReference type="HAMAP" id="MF_02071">
    <property type="entry name" value="RlpA"/>
    <property type="match status" value="1"/>
</dbReference>
<dbReference type="PANTHER" id="PTHR34183:SF1">
    <property type="entry name" value="ENDOLYTIC PEPTIDOGLYCAN TRANSGLYCOSYLASE RLPA"/>
    <property type="match status" value="1"/>
</dbReference>
<evidence type="ECO:0000313" key="8">
    <source>
        <dbReference type="Proteomes" id="UP000001558"/>
    </source>
</evidence>
<reference evidence="7 8" key="1">
    <citation type="submission" date="2007-03" db="EMBL/GenBank/DDBJ databases">
        <title>Complete sequence of Shewanella loihica PV-4.</title>
        <authorList>
            <consortium name="US DOE Joint Genome Institute"/>
            <person name="Copeland A."/>
            <person name="Lucas S."/>
            <person name="Lapidus A."/>
            <person name="Barry K."/>
            <person name="Detter J.C."/>
            <person name="Glavina del Rio T."/>
            <person name="Hammon N."/>
            <person name="Israni S."/>
            <person name="Dalin E."/>
            <person name="Tice H."/>
            <person name="Pitluck S."/>
            <person name="Chain P."/>
            <person name="Malfatti S."/>
            <person name="Shin M."/>
            <person name="Vergez L."/>
            <person name="Schmutz J."/>
            <person name="Larimer F."/>
            <person name="Land M."/>
            <person name="Hauser L."/>
            <person name="Kyrpides N."/>
            <person name="Mikhailova N."/>
            <person name="Romine M.F."/>
            <person name="Serres G."/>
            <person name="Fredrickson J."/>
            <person name="Tiedje J."/>
            <person name="Richardson P."/>
        </authorList>
    </citation>
    <scope>NUCLEOTIDE SEQUENCE [LARGE SCALE GENOMIC DNA]</scope>
    <source>
        <strain evidence="8">ATCC BAA-1088 / PV-4</strain>
    </source>
</reference>
<dbReference type="InterPro" id="IPR034718">
    <property type="entry name" value="RlpA"/>
</dbReference>
<dbReference type="AlphaFoldDB" id="A3QH56"/>
<dbReference type="InterPro" id="IPR007730">
    <property type="entry name" value="SPOR-like_dom"/>
</dbReference>
<sequence precursor="true">MLMRNSNALSLLSFILLLVLAGCSSQSGRYKIADDVAPTDAPDVSKVEDAHPKFEPYSRGGNRKEYTVLGKTYRVLDTGKGYQKTGIASWYGAKFHGHLTSNGETYDMYSMSAAHKTLPLPSYVKVTNLANDKSVVVRVNDRGPFHDNRIIDLSYAAAHRLDMLKTGTAKVQLEVIYIENPESVALAALQETKLHYVQVIASSDKGRIDHLAQTLADQYQVQTRIQQSGNLYRLQLGPIGRQQIAAQLHQTLQQNGYPQSYLVTE</sequence>
<keyword evidence="4 7" id="KW-0449">Lipoprotein</keyword>
<keyword evidence="4" id="KW-0472">Membrane</keyword>
<dbReference type="GO" id="GO:0009279">
    <property type="term" value="C:cell outer membrane"/>
    <property type="evidence" value="ECO:0007669"/>
    <property type="project" value="TreeGrafter"/>
</dbReference>
<comment type="subcellular location">
    <subcellularLocation>
        <location evidence="4">Cell membrane</location>
        <topology evidence="4">Lipid-anchor</topology>
    </subcellularLocation>
</comment>
<dbReference type="GO" id="GO:0000270">
    <property type="term" value="P:peptidoglycan metabolic process"/>
    <property type="evidence" value="ECO:0007669"/>
    <property type="project" value="UniProtKB-UniRule"/>
</dbReference>
<dbReference type="InterPro" id="IPR036908">
    <property type="entry name" value="RlpA-like_sf"/>
</dbReference>
<dbReference type="STRING" id="323850.Shew_2938"/>
<comment type="similarity">
    <text evidence="4 5">Belongs to the RlpA family.</text>
</comment>
<proteinExistence type="inferred from homology"/>
<dbReference type="Pfam" id="PF05036">
    <property type="entry name" value="SPOR"/>
    <property type="match status" value="1"/>
</dbReference>
<dbReference type="InterPro" id="IPR036680">
    <property type="entry name" value="SPOR-like_sf"/>
</dbReference>
<dbReference type="EMBL" id="CP000606">
    <property type="protein sequence ID" value="ABO24804.1"/>
    <property type="molecule type" value="Genomic_DNA"/>
</dbReference>
<feature type="domain" description="SPOR" evidence="6">
    <location>
        <begin position="189"/>
        <end position="265"/>
    </location>
</feature>
<dbReference type="PANTHER" id="PTHR34183">
    <property type="entry name" value="ENDOLYTIC PEPTIDOGLYCAN TRANSGLYCOSYLASE RLPA"/>
    <property type="match status" value="1"/>
</dbReference>
<keyword evidence="2 4" id="KW-0456">Lyase</keyword>
<evidence type="ECO:0000313" key="7">
    <source>
        <dbReference type="EMBL" id="ABO24804.1"/>
    </source>
</evidence>
<keyword evidence="3 4" id="KW-0961">Cell wall biogenesis/degradation</keyword>
<dbReference type="Proteomes" id="UP000001558">
    <property type="component" value="Chromosome"/>
</dbReference>
<keyword evidence="8" id="KW-1185">Reference proteome</keyword>
<evidence type="ECO:0000256" key="1">
    <source>
        <dbReference type="ARBA" id="ARBA00022729"/>
    </source>
</evidence>
<dbReference type="GO" id="GO:0042834">
    <property type="term" value="F:peptidoglycan binding"/>
    <property type="evidence" value="ECO:0007669"/>
    <property type="project" value="InterPro"/>
</dbReference>
<name>A3QH56_SHELP</name>
<dbReference type="PROSITE" id="PS51257">
    <property type="entry name" value="PROKAR_LIPOPROTEIN"/>
    <property type="match status" value="1"/>
</dbReference>
<dbReference type="NCBIfam" id="TIGR00413">
    <property type="entry name" value="rlpA"/>
    <property type="match status" value="1"/>
</dbReference>
<dbReference type="PROSITE" id="PS51724">
    <property type="entry name" value="SPOR"/>
    <property type="match status" value="1"/>
</dbReference>
<comment type="function">
    <text evidence="4">Lytic transglycosylase with a strong preference for naked glycan strands that lack stem peptides.</text>
</comment>
<keyword evidence="1" id="KW-0732">Signal</keyword>
<accession>A3QH56</accession>
<keyword evidence="4" id="KW-1003">Cell membrane</keyword>
<dbReference type="eggNOG" id="COG0797">
    <property type="taxonomic scope" value="Bacteria"/>
</dbReference>
<gene>
    <name evidence="4" type="primary">rlpA</name>
    <name evidence="7" type="ordered locus">Shew_2938</name>
</gene>
<dbReference type="GO" id="GO:0071555">
    <property type="term" value="P:cell wall organization"/>
    <property type="evidence" value="ECO:0007669"/>
    <property type="project" value="UniProtKB-KW"/>
</dbReference>
<evidence type="ECO:0000256" key="5">
    <source>
        <dbReference type="RuleBase" id="RU003495"/>
    </source>
</evidence>
<dbReference type="KEGG" id="slo:Shew_2938"/>
<dbReference type="SUPFAM" id="SSF50685">
    <property type="entry name" value="Barwin-like endoglucanases"/>
    <property type="match status" value="1"/>
</dbReference>
<protein>
    <recommendedName>
        <fullName evidence="4">Endolytic peptidoglycan transglycosylase RlpA</fullName>
        <ecNumber evidence="4">4.2.2.-</ecNumber>
    </recommendedName>
</protein>
<keyword evidence="4" id="KW-0564">Palmitate</keyword>
<dbReference type="SUPFAM" id="SSF110997">
    <property type="entry name" value="Sporulation related repeat"/>
    <property type="match status" value="1"/>
</dbReference>
<dbReference type="GO" id="GO:0008932">
    <property type="term" value="F:lytic endotransglycosylase activity"/>
    <property type="evidence" value="ECO:0007669"/>
    <property type="project" value="UniProtKB-UniRule"/>
</dbReference>
<evidence type="ECO:0000256" key="2">
    <source>
        <dbReference type="ARBA" id="ARBA00023239"/>
    </source>
</evidence>
<dbReference type="EC" id="4.2.2.-" evidence="4"/>
<dbReference type="InterPro" id="IPR012997">
    <property type="entry name" value="RplA"/>
</dbReference>
<dbReference type="FunFam" id="2.40.40.10:FF:000003">
    <property type="entry name" value="Endolytic peptidoglycan transglycosylase RlpA"/>
    <property type="match status" value="1"/>
</dbReference>
<evidence type="ECO:0000259" key="6">
    <source>
        <dbReference type="PROSITE" id="PS51724"/>
    </source>
</evidence>
<evidence type="ECO:0000256" key="4">
    <source>
        <dbReference type="HAMAP-Rule" id="MF_02071"/>
    </source>
</evidence>
<evidence type="ECO:0000256" key="3">
    <source>
        <dbReference type="ARBA" id="ARBA00023316"/>
    </source>
</evidence>
<dbReference type="RefSeq" id="WP_011866735.1">
    <property type="nucleotide sequence ID" value="NC_009092.1"/>
</dbReference>
<dbReference type="Gene3D" id="3.30.70.1070">
    <property type="entry name" value="Sporulation related repeat"/>
    <property type="match status" value="1"/>
</dbReference>
<dbReference type="InterPro" id="IPR009009">
    <property type="entry name" value="RlpA-like_DPBB"/>
</dbReference>
<organism evidence="7 8">
    <name type="scientific">Shewanella loihica (strain ATCC BAA-1088 / PV-4)</name>
    <dbReference type="NCBI Taxonomy" id="323850"/>
    <lineage>
        <taxon>Bacteria</taxon>
        <taxon>Pseudomonadati</taxon>
        <taxon>Pseudomonadota</taxon>
        <taxon>Gammaproteobacteria</taxon>
        <taxon>Alteromonadales</taxon>
        <taxon>Shewanellaceae</taxon>
        <taxon>Shewanella</taxon>
    </lineage>
</organism>